<feature type="transmembrane region" description="Helical" evidence="8">
    <location>
        <begin position="298"/>
        <end position="317"/>
    </location>
</feature>
<feature type="transmembrane region" description="Helical" evidence="8">
    <location>
        <begin position="127"/>
        <end position="145"/>
    </location>
</feature>
<keyword evidence="7 8" id="KW-0472">Membrane</keyword>
<comment type="subunit">
    <text evidence="8">Forms a complex with DabA.</text>
</comment>
<dbReference type="InterPro" id="IPR003945">
    <property type="entry name" value="NU5C-like"/>
</dbReference>
<evidence type="ECO:0000259" key="11">
    <source>
        <dbReference type="Pfam" id="PF00662"/>
    </source>
</evidence>
<dbReference type="NCBIfam" id="NF006373">
    <property type="entry name" value="PRK08601.1"/>
    <property type="match status" value="1"/>
</dbReference>
<comment type="similarity">
    <text evidence="8">Belongs to the inorganic carbon transporter (TC 9.A.2) DabB family.</text>
</comment>
<dbReference type="Pfam" id="PF00361">
    <property type="entry name" value="Proton_antipo_M"/>
    <property type="match status" value="1"/>
</dbReference>
<keyword evidence="3 8" id="KW-0813">Transport</keyword>
<evidence type="ECO:0000256" key="2">
    <source>
        <dbReference type="ARBA" id="ARBA00008483"/>
    </source>
</evidence>
<feature type="domain" description="NADH-Ubiquinone oxidoreductase (complex I) chain 5 N-terminal" evidence="11">
    <location>
        <begin position="69"/>
        <end position="106"/>
    </location>
</feature>
<gene>
    <name evidence="8" type="primary">dabB</name>
    <name evidence="12" type="ORF">P4447_18290</name>
</gene>
<feature type="transmembrane region" description="Helical" evidence="8">
    <location>
        <begin position="12"/>
        <end position="30"/>
    </location>
</feature>
<keyword evidence="13" id="KW-1185">Reference proteome</keyword>
<feature type="transmembrane region" description="Helical" evidence="8">
    <location>
        <begin position="157"/>
        <end position="177"/>
    </location>
</feature>
<dbReference type="InterPro" id="IPR001750">
    <property type="entry name" value="ND/Mrp_TM"/>
</dbReference>
<comment type="subcellular location">
    <subcellularLocation>
        <location evidence="1 8">Cell membrane</location>
        <topology evidence="1 8">Multi-pass membrane protein</topology>
    </subcellularLocation>
    <subcellularLocation>
        <location evidence="9">Membrane</location>
        <topology evidence="9">Multi-pass membrane protein</topology>
    </subcellularLocation>
</comment>
<feature type="domain" description="NADH:quinone oxidoreductase/Mrp antiporter transmembrane" evidence="10">
    <location>
        <begin position="122"/>
        <end position="401"/>
    </location>
</feature>
<evidence type="ECO:0000256" key="4">
    <source>
        <dbReference type="ARBA" id="ARBA00022475"/>
    </source>
</evidence>
<feature type="transmembrane region" description="Helical" evidence="8">
    <location>
        <begin position="411"/>
        <end position="434"/>
    </location>
</feature>
<keyword evidence="4 8" id="KW-1003">Cell membrane</keyword>
<feature type="transmembrane region" description="Helical" evidence="8">
    <location>
        <begin position="446"/>
        <end position="466"/>
    </location>
</feature>
<organism evidence="12 13">
    <name type="scientific">Bacillus xiapuensis</name>
    <dbReference type="NCBI Taxonomy" id="2014075"/>
    <lineage>
        <taxon>Bacteria</taxon>
        <taxon>Bacillati</taxon>
        <taxon>Bacillota</taxon>
        <taxon>Bacilli</taxon>
        <taxon>Bacillales</taxon>
        <taxon>Bacillaceae</taxon>
        <taxon>Bacillus</taxon>
    </lineage>
</organism>
<comment type="function">
    <text evidence="8">Part of an energy-coupled inorganic carbon pump.</text>
</comment>
<evidence type="ECO:0000256" key="9">
    <source>
        <dbReference type="RuleBase" id="RU000320"/>
    </source>
</evidence>
<dbReference type="EMBL" id="JARMQG010000322">
    <property type="protein sequence ID" value="MED3564367.1"/>
    <property type="molecule type" value="Genomic_DNA"/>
</dbReference>
<comment type="caution">
    <text evidence="12">The sequence shown here is derived from an EMBL/GenBank/DDBJ whole genome shotgun (WGS) entry which is preliminary data.</text>
</comment>
<comment type="similarity">
    <text evidence="2">Belongs to the CPA3 antiporters (TC 2.A.63) subunit A family.</text>
</comment>
<keyword evidence="5 8" id="KW-0812">Transmembrane</keyword>
<dbReference type="InterPro" id="IPR046396">
    <property type="entry name" value="Transporter_DabB"/>
</dbReference>
<dbReference type="Proteomes" id="UP001330749">
    <property type="component" value="Unassembled WGS sequence"/>
</dbReference>
<feature type="transmembrane region" description="Helical" evidence="8">
    <location>
        <begin position="264"/>
        <end position="286"/>
    </location>
</feature>
<keyword evidence="12" id="KW-0560">Oxidoreductase</keyword>
<dbReference type="RefSeq" id="WP_327969492.1">
    <property type="nucleotide sequence ID" value="NZ_JARMQG010000322.1"/>
</dbReference>
<feature type="transmembrane region" description="Helical" evidence="8">
    <location>
        <begin position="379"/>
        <end position="399"/>
    </location>
</feature>
<accession>A0ABU6NG67</accession>
<sequence length="511" mass="56438">MLVFQSPNLLPTIFLILLSVSLLSGLFLLIPKVPLNFVRTHTAILTLPLLAALIALIFHNGSVNFGPWHLDALSWLLALFVLTISFIVQRYSIHYLLGEHSYRKYFALLTITTVADSLAWLSNDLRLLLLFWGVTLIGLTILIGLKKEWQVARNTSVVSGRLFAFSWIILLTAVIWITHETGHWQLSQVLSRNSLKELDSWKKTCINLLLIAAVVIPAAQWPFQRWLLDSAISPTPISAVMHAGIVNAGGILLTRFAPIFSGDAAQVVLLILSSFSVLMGTGIMLIQVDYKRQLVGSTIAQMGFMLIQCALGAYWAAIIHAMLHGLFKATLFLQAGSAVHHHKSTIRTPQPSSLIWTIIGAIVALLMGGGFWLTSPKDGYQLISALILGWSVLLAWRQLVANGNGNLGRTAGLILFAGAGIVFNLVHTAFYHMLDKTVQIGIESPAPATIILLFILLAGSSLGLLFNRYRSSTFFTVIYLWLLRLSEPKNNFFESHPKYLTRLLSQGGNVR</sequence>
<feature type="transmembrane region" description="Helical" evidence="8">
    <location>
        <begin position="105"/>
        <end position="121"/>
    </location>
</feature>
<name>A0ABU6NG67_9BACI</name>
<reference evidence="12 13" key="1">
    <citation type="submission" date="2023-03" db="EMBL/GenBank/DDBJ databases">
        <title>Bacillus Genome Sequencing.</title>
        <authorList>
            <person name="Dunlap C."/>
        </authorList>
    </citation>
    <scope>NUCLEOTIDE SEQUENCE [LARGE SCALE GENOMIC DNA]</scope>
    <source>
        <strain evidence="12 13">B-14544</strain>
    </source>
</reference>
<dbReference type="HAMAP" id="MF_00862">
    <property type="entry name" value="DabB"/>
    <property type="match status" value="1"/>
</dbReference>
<dbReference type="PANTHER" id="PTHR42829">
    <property type="entry name" value="NADH-UBIQUINONE OXIDOREDUCTASE CHAIN 5"/>
    <property type="match status" value="1"/>
</dbReference>
<keyword evidence="6 8" id="KW-1133">Transmembrane helix</keyword>
<evidence type="ECO:0000256" key="8">
    <source>
        <dbReference type="HAMAP-Rule" id="MF_00862"/>
    </source>
</evidence>
<dbReference type="PANTHER" id="PTHR42829:SF1">
    <property type="entry name" value="INORGANIC CARBON TRANSPORTER SUBUNIT DABB-RELATED"/>
    <property type="match status" value="1"/>
</dbReference>
<feature type="transmembrane region" description="Helical" evidence="8">
    <location>
        <begin position="235"/>
        <end position="258"/>
    </location>
</feature>
<evidence type="ECO:0000256" key="1">
    <source>
        <dbReference type="ARBA" id="ARBA00004651"/>
    </source>
</evidence>
<protein>
    <recommendedName>
        <fullName evidence="8">Probable inorganic carbon transporter subunit DabB</fullName>
    </recommendedName>
</protein>
<proteinExistence type="inferred from homology"/>
<feature type="transmembrane region" description="Helical" evidence="8">
    <location>
        <begin position="72"/>
        <end position="93"/>
    </location>
</feature>
<dbReference type="Pfam" id="PF00662">
    <property type="entry name" value="Proton_antipo_N"/>
    <property type="match status" value="1"/>
</dbReference>
<evidence type="ECO:0000313" key="13">
    <source>
        <dbReference type="Proteomes" id="UP001330749"/>
    </source>
</evidence>
<evidence type="ECO:0000256" key="6">
    <source>
        <dbReference type="ARBA" id="ARBA00022989"/>
    </source>
</evidence>
<dbReference type="InterPro" id="IPR001516">
    <property type="entry name" value="Proton_antipo_N"/>
</dbReference>
<evidence type="ECO:0000256" key="3">
    <source>
        <dbReference type="ARBA" id="ARBA00022448"/>
    </source>
</evidence>
<evidence type="ECO:0000313" key="12">
    <source>
        <dbReference type="EMBL" id="MED3564367.1"/>
    </source>
</evidence>
<evidence type="ECO:0000256" key="7">
    <source>
        <dbReference type="ARBA" id="ARBA00023136"/>
    </source>
</evidence>
<dbReference type="GO" id="GO:0050136">
    <property type="term" value="F:NADH dehydrogenase (quinone) (non-electrogenic) activity"/>
    <property type="evidence" value="ECO:0007669"/>
    <property type="project" value="UniProtKB-EC"/>
</dbReference>
<feature type="transmembrane region" description="Helical" evidence="8">
    <location>
        <begin position="353"/>
        <end position="373"/>
    </location>
</feature>
<evidence type="ECO:0000259" key="10">
    <source>
        <dbReference type="Pfam" id="PF00361"/>
    </source>
</evidence>
<evidence type="ECO:0000256" key="5">
    <source>
        <dbReference type="ARBA" id="ARBA00022692"/>
    </source>
</evidence>
<dbReference type="PRINTS" id="PR01434">
    <property type="entry name" value="NADHDHGNASE5"/>
</dbReference>
<feature type="transmembrane region" description="Helical" evidence="8">
    <location>
        <begin position="42"/>
        <end position="60"/>
    </location>
</feature>